<protein>
    <submittedName>
        <fullName evidence="2">Uncharacterized protein</fullName>
    </submittedName>
</protein>
<dbReference type="EMBL" id="JAABOA010008424">
    <property type="protein sequence ID" value="KAF9535227.1"/>
    <property type="molecule type" value="Genomic_DNA"/>
</dbReference>
<gene>
    <name evidence="2" type="ORF">BGW38_010428</name>
</gene>
<name>A0A9P6EUP2_9FUNG</name>
<feature type="non-terminal residue" evidence="2">
    <location>
        <position position="1"/>
    </location>
</feature>
<evidence type="ECO:0000313" key="2">
    <source>
        <dbReference type="EMBL" id="KAF9535227.1"/>
    </source>
</evidence>
<feature type="compositionally biased region" description="Basic and acidic residues" evidence="1">
    <location>
        <begin position="58"/>
        <end position="70"/>
    </location>
</feature>
<evidence type="ECO:0000313" key="3">
    <source>
        <dbReference type="Proteomes" id="UP000780801"/>
    </source>
</evidence>
<proteinExistence type="predicted"/>
<organism evidence="2 3">
    <name type="scientific">Lunasporangiospora selenospora</name>
    <dbReference type="NCBI Taxonomy" id="979761"/>
    <lineage>
        <taxon>Eukaryota</taxon>
        <taxon>Fungi</taxon>
        <taxon>Fungi incertae sedis</taxon>
        <taxon>Mucoromycota</taxon>
        <taxon>Mortierellomycotina</taxon>
        <taxon>Mortierellomycetes</taxon>
        <taxon>Mortierellales</taxon>
        <taxon>Mortierellaceae</taxon>
        <taxon>Lunasporangiospora</taxon>
    </lineage>
</organism>
<feature type="non-terminal residue" evidence="2">
    <location>
        <position position="116"/>
    </location>
</feature>
<evidence type="ECO:0000256" key="1">
    <source>
        <dbReference type="SAM" id="MobiDB-lite"/>
    </source>
</evidence>
<comment type="caution">
    <text evidence="2">The sequence shown here is derived from an EMBL/GenBank/DDBJ whole genome shotgun (WGS) entry which is preliminary data.</text>
</comment>
<sequence length="116" mass="13487">SKEEEDEEKVGVKNRNEEEEDENGYQEEEDKKEKREPSHHSTKIPRWIAGMLSPITGKDQRSPRIDPLEMQRSRSQYFRSPYNTLDLITYAYPLATSIHQILNTINDDASATTADF</sequence>
<feature type="compositionally biased region" description="Acidic residues" evidence="1">
    <location>
        <begin position="17"/>
        <end position="28"/>
    </location>
</feature>
<dbReference type="AlphaFoldDB" id="A0A9P6EUP2"/>
<feature type="compositionally biased region" description="Basic and acidic residues" evidence="1">
    <location>
        <begin position="1"/>
        <end position="16"/>
    </location>
</feature>
<keyword evidence="3" id="KW-1185">Reference proteome</keyword>
<feature type="compositionally biased region" description="Basic and acidic residues" evidence="1">
    <location>
        <begin position="29"/>
        <end position="39"/>
    </location>
</feature>
<reference evidence="2" key="1">
    <citation type="journal article" date="2020" name="Fungal Divers.">
        <title>Resolving the Mortierellaceae phylogeny through synthesis of multi-gene phylogenetics and phylogenomics.</title>
        <authorList>
            <person name="Vandepol N."/>
            <person name="Liber J."/>
            <person name="Desiro A."/>
            <person name="Na H."/>
            <person name="Kennedy M."/>
            <person name="Barry K."/>
            <person name="Grigoriev I.V."/>
            <person name="Miller A.N."/>
            <person name="O'Donnell K."/>
            <person name="Stajich J.E."/>
            <person name="Bonito G."/>
        </authorList>
    </citation>
    <scope>NUCLEOTIDE SEQUENCE</scope>
    <source>
        <strain evidence="2">KOD1015</strain>
    </source>
</reference>
<accession>A0A9P6EUP2</accession>
<dbReference type="Proteomes" id="UP000780801">
    <property type="component" value="Unassembled WGS sequence"/>
</dbReference>
<feature type="region of interest" description="Disordered" evidence="1">
    <location>
        <begin position="1"/>
        <end position="70"/>
    </location>
</feature>